<dbReference type="InterPro" id="IPR029044">
    <property type="entry name" value="Nucleotide-diphossugar_trans"/>
</dbReference>
<sequence>MDLSKDNVYAKNCEHNDFFFRRHCATVNYMKNHIETQYVLFIDGDMGVINPNHYIEEYIEPGMDLIFYNRYFDYEFMAGSYIAKNSEYARNFLQYWADYNYKLPNSFHGTDNGAIHQVFMDKFTKQDRCQKLWNASK</sequence>
<dbReference type="PANTHER" id="PTHR31562">
    <property type="entry name" value="PROTEIN CBG18972"/>
    <property type="match status" value="1"/>
</dbReference>
<accession>A0A914EP94</accession>
<protein>
    <submittedName>
        <fullName evidence="2">Nucleotide-diphospho-sugar transferase domain-containing protein</fullName>
    </submittedName>
</protein>
<proteinExistence type="predicted"/>
<dbReference type="InterPro" id="IPR004988">
    <property type="entry name" value="DUF273"/>
</dbReference>
<dbReference type="Gene3D" id="3.90.550.10">
    <property type="entry name" value="Spore Coat Polysaccharide Biosynthesis Protein SpsA, Chain A"/>
    <property type="match status" value="1"/>
</dbReference>
<dbReference type="Proteomes" id="UP000887540">
    <property type="component" value="Unplaced"/>
</dbReference>
<evidence type="ECO:0000313" key="2">
    <source>
        <dbReference type="WBParaSite" id="ACRNAN_scaffold9461.g32535.t1"/>
    </source>
</evidence>
<organism evidence="1 2">
    <name type="scientific">Acrobeloides nanus</name>
    <dbReference type="NCBI Taxonomy" id="290746"/>
    <lineage>
        <taxon>Eukaryota</taxon>
        <taxon>Metazoa</taxon>
        <taxon>Ecdysozoa</taxon>
        <taxon>Nematoda</taxon>
        <taxon>Chromadorea</taxon>
        <taxon>Rhabditida</taxon>
        <taxon>Tylenchina</taxon>
        <taxon>Cephalobomorpha</taxon>
        <taxon>Cephaloboidea</taxon>
        <taxon>Cephalobidae</taxon>
        <taxon>Acrobeloides</taxon>
    </lineage>
</organism>
<dbReference type="Pfam" id="PF03314">
    <property type="entry name" value="DUF273"/>
    <property type="match status" value="1"/>
</dbReference>
<dbReference type="AlphaFoldDB" id="A0A914EP94"/>
<evidence type="ECO:0000313" key="1">
    <source>
        <dbReference type="Proteomes" id="UP000887540"/>
    </source>
</evidence>
<keyword evidence="1" id="KW-1185">Reference proteome</keyword>
<dbReference type="PANTHER" id="PTHR31562:SF2">
    <property type="entry name" value="NUCLEOTIDE-DIPHOSPHO-SUGAR TRANSFERASE"/>
    <property type="match status" value="1"/>
</dbReference>
<dbReference type="WBParaSite" id="ACRNAN_scaffold9461.g32535.t1">
    <property type="protein sequence ID" value="ACRNAN_scaffold9461.g32535.t1"/>
    <property type="gene ID" value="ACRNAN_scaffold9461.g32535"/>
</dbReference>
<reference evidence="2" key="1">
    <citation type="submission" date="2022-11" db="UniProtKB">
        <authorList>
            <consortium name="WormBaseParasite"/>
        </authorList>
    </citation>
    <scope>IDENTIFICATION</scope>
</reference>
<name>A0A914EP94_9BILA</name>